<dbReference type="AlphaFoldDB" id="A0A0V1GHD7"/>
<accession>A0A0V1GHD7</accession>
<reference evidence="1 2" key="1">
    <citation type="submission" date="2015-01" db="EMBL/GenBank/DDBJ databases">
        <title>Evolution of Trichinella species and genotypes.</title>
        <authorList>
            <person name="Korhonen P.K."/>
            <person name="Edoardo P."/>
            <person name="Giuseppe L.R."/>
            <person name="Gasser R.B."/>
        </authorList>
    </citation>
    <scope>NUCLEOTIDE SEQUENCE [LARGE SCALE GENOMIC DNA]</scope>
    <source>
        <strain evidence="1">ISS588</strain>
    </source>
</reference>
<name>A0A0V1GHD7_TRIPS</name>
<protein>
    <submittedName>
        <fullName evidence="1">Uncharacterized protein</fullName>
    </submittedName>
</protein>
<keyword evidence="2" id="KW-1185">Reference proteome</keyword>
<evidence type="ECO:0000313" key="2">
    <source>
        <dbReference type="Proteomes" id="UP000054805"/>
    </source>
</evidence>
<feature type="non-terminal residue" evidence="1">
    <location>
        <position position="1"/>
    </location>
</feature>
<organism evidence="1 2">
    <name type="scientific">Trichinella pseudospiralis</name>
    <name type="common">Parasitic roundworm</name>
    <dbReference type="NCBI Taxonomy" id="6337"/>
    <lineage>
        <taxon>Eukaryota</taxon>
        <taxon>Metazoa</taxon>
        <taxon>Ecdysozoa</taxon>
        <taxon>Nematoda</taxon>
        <taxon>Enoplea</taxon>
        <taxon>Dorylaimia</taxon>
        <taxon>Trichinellida</taxon>
        <taxon>Trichinellidae</taxon>
        <taxon>Trichinella</taxon>
    </lineage>
</organism>
<sequence>LGPLGNRIYRMSSSAVLLRVVLDLLHAVRDLLRVVRDNVDEMILSRNFYKSNTTRHNEKNGILSTIKSNLQWWLNVVNKLRERCTTLPLAM</sequence>
<gene>
    <name evidence="1" type="ORF">T4B_8455</name>
</gene>
<dbReference type="EMBL" id="JYDS01002357">
    <property type="protein sequence ID" value="KRY97510.1"/>
    <property type="molecule type" value="Genomic_DNA"/>
</dbReference>
<comment type="caution">
    <text evidence="1">The sequence shown here is derived from an EMBL/GenBank/DDBJ whole genome shotgun (WGS) entry which is preliminary data.</text>
</comment>
<dbReference type="Proteomes" id="UP000054805">
    <property type="component" value="Unassembled WGS sequence"/>
</dbReference>
<evidence type="ECO:0000313" key="1">
    <source>
        <dbReference type="EMBL" id="KRY97510.1"/>
    </source>
</evidence>
<proteinExistence type="predicted"/>